<dbReference type="Proteomes" id="UP000272400">
    <property type="component" value="Unassembled WGS sequence"/>
</dbReference>
<dbReference type="PANTHER" id="PTHR16305:SF35">
    <property type="entry name" value="TRANSCRIPTIONAL ACTIVATOR DOMAIN"/>
    <property type="match status" value="1"/>
</dbReference>
<accession>A0A3N1CWX8</accession>
<dbReference type="InterPro" id="IPR036388">
    <property type="entry name" value="WH-like_DNA-bd_sf"/>
</dbReference>
<name>A0A3N1CWX8_9ACTN</name>
<evidence type="ECO:0000256" key="2">
    <source>
        <dbReference type="ARBA" id="ARBA00022840"/>
    </source>
</evidence>
<dbReference type="InterPro" id="IPR000792">
    <property type="entry name" value="Tscrpt_reg_LuxR_C"/>
</dbReference>
<sequence>MSSLHRSSSSREGPARPGHSALTNANDEAYSLPFQPSEGYGGEPFPPLGNGAENVQMVERETQLADLLRLLEDCAGGTGGTALITGPLGAGKSVLLRTFAGRARASGALVLDAEGLLLERDIPLGVLRQLFQDAPLADAERAAVDGLLTSAELCRPSALDIAPELRLPTLANRRLWTVLRAIAERVPVVIAVDDLHHADDASLHSLSHFCERAATARILVVAATAKTRAAADRRHGVWLTDLLRQPQFHQVRVALLSEEGVTAMAARRLGPATARRLTGPWTRLTGGNPLLVLALLADAPAVGEEYGRSVVACVRRGGRDLLTLARALAVLGDGPARHLLRELLDLPEENVVALLETARAAGVLDASRFRHPSAAPALLADMPTAERAALHRKAADLLHRDGASPERVARHLVAAGHAAEDWAFDILYAAAAEALRADDPEFSGVCLDLAERAGVQEPERLRTALLRARVEFRANPLAAFRRLTPFVDRRSVGPEGADLIPPLLWHGRTDDAARILDALGDRVPDERAVTALQTAWEMAWSGHSPAFRKPTRTFEDSAAGRALVDRAPSAGPLAEVLRDGPTEGAAGSAETVLQSLSLDDDTFWALHSALLALVYAGRTRRAADWCDALSREAVARRAPTWQALLAAVRAEIALRDGEPSQARAHARDALSLVSWRGWGVAIGLPVSCLVLASVALGVGERVPEERGGLPEAVFGTRYGAQYLYAVGLRHLAEDRAEAALRGLTEAGRLLAASGADVPSFVPWRSGAVAALLRLGRPDEARALAAEQRARPGATRKRGPGLPLLGSRPAPRGRTDLWEEAAALLDPDGRRARTTRSPDVPGIALRRPGPSPVAARRTGRPITEVRVPLASGRVAVASAPGARPDVGALSSAELRVARLAAEGRTNREISRTLFVTLSTVEQHLTRVYRKLDIPGRADLTTAFPPRRPVRAGPAAAPGRRRTEHRRGPRRAEPYATAPRSTDRRPTRSAVTIVGTELPDERL</sequence>
<gene>
    <name evidence="5" type="ORF">EDD29_3340</name>
</gene>
<dbReference type="SUPFAM" id="SSF52540">
    <property type="entry name" value="P-loop containing nucleoside triphosphate hydrolases"/>
    <property type="match status" value="1"/>
</dbReference>
<dbReference type="Pfam" id="PF13191">
    <property type="entry name" value="AAA_16"/>
    <property type="match status" value="1"/>
</dbReference>
<keyword evidence="2" id="KW-0067">ATP-binding</keyword>
<dbReference type="Gene3D" id="1.10.10.10">
    <property type="entry name" value="Winged helix-like DNA-binding domain superfamily/Winged helix DNA-binding domain"/>
    <property type="match status" value="1"/>
</dbReference>
<dbReference type="PROSITE" id="PS00622">
    <property type="entry name" value="HTH_LUXR_1"/>
    <property type="match status" value="1"/>
</dbReference>
<dbReference type="CDD" id="cd00267">
    <property type="entry name" value="ABC_ATPase"/>
    <property type="match status" value="1"/>
</dbReference>
<evidence type="ECO:0000256" key="3">
    <source>
        <dbReference type="SAM" id="MobiDB-lite"/>
    </source>
</evidence>
<dbReference type="GO" id="GO:0003677">
    <property type="term" value="F:DNA binding"/>
    <property type="evidence" value="ECO:0007669"/>
    <property type="project" value="InterPro"/>
</dbReference>
<feature type="region of interest" description="Disordered" evidence="3">
    <location>
        <begin position="937"/>
        <end position="1001"/>
    </location>
</feature>
<organism evidence="5 6">
    <name type="scientific">Actinocorallia herbida</name>
    <dbReference type="NCBI Taxonomy" id="58109"/>
    <lineage>
        <taxon>Bacteria</taxon>
        <taxon>Bacillati</taxon>
        <taxon>Actinomycetota</taxon>
        <taxon>Actinomycetes</taxon>
        <taxon>Streptosporangiales</taxon>
        <taxon>Thermomonosporaceae</taxon>
        <taxon>Actinocorallia</taxon>
    </lineage>
</organism>
<proteinExistence type="predicted"/>
<dbReference type="GO" id="GO:0005524">
    <property type="term" value="F:ATP binding"/>
    <property type="evidence" value="ECO:0007669"/>
    <property type="project" value="UniProtKB-KW"/>
</dbReference>
<dbReference type="GO" id="GO:0005737">
    <property type="term" value="C:cytoplasm"/>
    <property type="evidence" value="ECO:0007669"/>
    <property type="project" value="TreeGrafter"/>
</dbReference>
<dbReference type="SUPFAM" id="SSF46894">
    <property type="entry name" value="C-terminal effector domain of the bipartite response regulators"/>
    <property type="match status" value="1"/>
</dbReference>
<comment type="caution">
    <text evidence="5">The sequence shown here is derived from an EMBL/GenBank/DDBJ whole genome shotgun (WGS) entry which is preliminary data.</text>
</comment>
<reference evidence="5 6" key="1">
    <citation type="submission" date="2018-11" db="EMBL/GenBank/DDBJ databases">
        <title>Sequencing the genomes of 1000 actinobacteria strains.</title>
        <authorList>
            <person name="Klenk H.-P."/>
        </authorList>
    </citation>
    <scope>NUCLEOTIDE SEQUENCE [LARGE SCALE GENOMIC DNA]</scope>
    <source>
        <strain evidence="5 6">DSM 44254</strain>
    </source>
</reference>
<dbReference type="PROSITE" id="PS50043">
    <property type="entry name" value="HTH_LUXR_2"/>
    <property type="match status" value="1"/>
</dbReference>
<dbReference type="InterPro" id="IPR016032">
    <property type="entry name" value="Sig_transdc_resp-reg_C-effctor"/>
</dbReference>
<feature type="region of interest" description="Disordered" evidence="3">
    <location>
        <begin position="785"/>
        <end position="812"/>
    </location>
</feature>
<evidence type="ECO:0000256" key="1">
    <source>
        <dbReference type="ARBA" id="ARBA00022741"/>
    </source>
</evidence>
<dbReference type="Pfam" id="PF00196">
    <property type="entry name" value="GerE"/>
    <property type="match status" value="1"/>
</dbReference>
<dbReference type="GO" id="GO:0006355">
    <property type="term" value="P:regulation of DNA-templated transcription"/>
    <property type="evidence" value="ECO:0007669"/>
    <property type="project" value="InterPro"/>
</dbReference>
<dbReference type="InterPro" id="IPR027417">
    <property type="entry name" value="P-loop_NTPase"/>
</dbReference>
<keyword evidence="6" id="KW-1185">Reference proteome</keyword>
<keyword evidence="1" id="KW-0547">Nucleotide-binding</keyword>
<dbReference type="EMBL" id="RJKE01000001">
    <property type="protein sequence ID" value="ROO85791.1"/>
    <property type="molecule type" value="Genomic_DNA"/>
</dbReference>
<feature type="compositionally biased region" description="Low complexity" evidence="3">
    <location>
        <begin position="1"/>
        <end position="11"/>
    </location>
</feature>
<evidence type="ECO:0000313" key="5">
    <source>
        <dbReference type="EMBL" id="ROO85791.1"/>
    </source>
</evidence>
<dbReference type="AlphaFoldDB" id="A0A3N1CWX8"/>
<feature type="region of interest" description="Disordered" evidence="3">
    <location>
        <begin position="829"/>
        <end position="857"/>
    </location>
</feature>
<feature type="compositionally biased region" description="Basic residues" evidence="3">
    <location>
        <begin position="957"/>
        <end position="967"/>
    </location>
</feature>
<feature type="region of interest" description="Disordered" evidence="3">
    <location>
        <begin position="1"/>
        <end position="52"/>
    </location>
</feature>
<protein>
    <submittedName>
        <fullName evidence="5">Regulatory LuxR family protein</fullName>
    </submittedName>
</protein>
<dbReference type="SMART" id="SM00421">
    <property type="entry name" value="HTH_LUXR"/>
    <property type="match status" value="1"/>
</dbReference>
<dbReference type="SMART" id="SM00382">
    <property type="entry name" value="AAA"/>
    <property type="match status" value="1"/>
</dbReference>
<dbReference type="CDD" id="cd06170">
    <property type="entry name" value="LuxR_C_like"/>
    <property type="match status" value="1"/>
</dbReference>
<dbReference type="PANTHER" id="PTHR16305">
    <property type="entry name" value="TESTICULAR SOLUBLE ADENYLYL CYCLASE"/>
    <property type="match status" value="1"/>
</dbReference>
<dbReference type="InterPro" id="IPR041664">
    <property type="entry name" value="AAA_16"/>
</dbReference>
<dbReference type="Gene3D" id="3.40.50.300">
    <property type="entry name" value="P-loop containing nucleotide triphosphate hydrolases"/>
    <property type="match status" value="1"/>
</dbReference>
<feature type="domain" description="HTH luxR-type" evidence="4">
    <location>
        <begin position="881"/>
        <end position="946"/>
    </location>
</feature>
<evidence type="ECO:0000313" key="6">
    <source>
        <dbReference type="Proteomes" id="UP000272400"/>
    </source>
</evidence>
<evidence type="ECO:0000259" key="4">
    <source>
        <dbReference type="PROSITE" id="PS50043"/>
    </source>
</evidence>
<dbReference type="InterPro" id="IPR003593">
    <property type="entry name" value="AAA+_ATPase"/>
</dbReference>
<dbReference type="PRINTS" id="PR00038">
    <property type="entry name" value="HTHLUXR"/>
</dbReference>
<dbReference type="GO" id="GO:0004016">
    <property type="term" value="F:adenylate cyclase activity"/>
    <property type="evidence" value="ECO:0007669"/>
    <property type="project" value="TreeGrafter"/>
</dbReference>